<gene>
    <name evidence="8" type="ORF">Bca52824_018715</name>
</gene>
<evidence type="ECO:0000256" key="5">
    <source>
        <dbReference type="ARBA" id="ARBA00023180"/>
    </source>
</evidence>
<dbReference type="InterPro" id="IPR034161">
    <property type="entry name" value="Pepsin-like_plant"/>
</dbReference>
<dbReference type="InterPro" id="IPR001461">
    <property type="entry name" value="Aspartic_peptidase_A1"/>
</dbReference>
<sequence length="535" mass="58764">MAALVLLRMIVHDHDNLFIAAEAVHALGISVLIYKLTKERTCAGTQSRFLIFEGFLGNMYELEKEDAVPPEVYLNALGLLLRLDVRDALDGSFEDRLKLLAARFTDQANWYLEWHLDILIVWALSKAGETSRAYELFEGLKFSEDQKRHSLISQKRKTKGGGAKLSLRSGSDYGAAQYFVEVRVGTPAERFRVVVDTGSELTWVNCRFRGKGKGREKKRRVFRAEESSSFRQVGCLTQTCKVDLMNLFSLSSCPTPSTPCSYDYRYADGSAAQGVFAKETFTVGLTNGRVARLHGLLIGCSSSFDGDSFQGADGVLGLALSDYSFASKATSLFGGTFSYCLVDHLSHKNVSSYLIFGSTTKTTTTTRTTTLDLNLSPPFYAVNVIGISLGDDMLDIPSQVWDATSGGGTILDSGTSLTLLAEAAYKPVVSGLERYLVGLKRVKLEGVPIEYCFDVTSGFNESKLPQLMFHFEGGARFEPHRRSYLVDTAHGVKCLGFVSAGAPATNVVGNIMQQNYFWEFDVMASTLSFAPSTCL</sequence>
<evidence type="ECO:0000256" key="2">
    <source>
        <dbReference type="ARBA" id="ARBA00022670"/>
    </source>
</evidence>
<name>A0A8X8AYW8_BRACI</name>
<dbReference type="InterPro" id="IPR032799">
    <property type="entry name" value="TAXi_C"/>
</dbReference>
<organism evidence="8 9">
    <name type="scientific">Brassica carinata</name>
    <name type="common">Ethiopian mustard</name>
    <name type="synonym">Abyssinian cabbage</name>
    <dbReference type="NCBI Taxonomy" id="52824"/>
    <lineage>
        <taxon>Eukaryota</taxon>
        <taxon>Viridiplantae</taxon>
        <taxon>Streptophyta</taxon>
        <taxon>Embryophyta</taxon>
        <taxon>Tracheophyta</taxon>
        <taxon>Spermatophyta</taxon>
        <taxon>Magnoliopsida</taxon>
        <taxon>eudicotyledons</taxon>
        <taxon>Gunneridae</taxon>
        <taxon>Pentapetalae</taxon>
        <taxon>rosids</taxon>
        <taxon>malvids</taxon>
        <taxon>Brassicales</taxon>
        <taxon>Brassicaceae</taxon>
        <taxon>Brassiceae</taxon>
        <taxon>Brassica</taxon>
    </lineage>
</organism>
<dbReference type="PANTHER" id="PTHR47967">
    <property type="entry name" value="OS07G0603500 PROTEIN-RELATED"/>
    <property type="match status" value="1"/>
</dbReference>
<keyword evidence="3" id="KW-0064">Aspartyl protease</keyword>
<protein>
    <recommendedName>
        <fullName evidence="7">Peptidase A1 domain-containing protein</fullName>
    </recommendedName>
</protein>
<dbReference type="FunFam" id="2.40.70.10:FF:000033">
    <property type="entry name" value="Aspartyl protease family protein"/>
    <property type="match status" value="1"/>
</dbReference>
<feature type="active site" evidence="6">
    <location>
        <position position="196"/>
    </location>
</feature>
<dbReference type="GO" id="GO:0004190">
    <property type="term" value="F:aspartic-type endopeptidase activity"/>
    <property type="evidence" value="ECO:0007669"/>
    <property type="project" value="UniProtKB-KW"/>
</dbReference>
<comment type="caution">
    <text evidence="8">The sequence shown here is derived from an EMBL/GenBank/DDBJ whole genome shotgun (WGS) entry which is preliminary data.</text>
</comment>
<reference evidence="8 9" key="1">
    <citation type="submission" date="2020-02" db="EMBL/GenBank/DDBJ databases">
        <authorList>
            <person name="Ma Q."/>
            <person name="Huang Y."/>
            <person name="Song X."/>
            <person name="Pei D."/>
        </authorList>
    </citation>
    <scope>NUCLEOTIDE SEQUENCE [LARGE SCALE GENOMIC DNA]</scope>
    <source>
        <strain evidence="8">Sxm20200214</strain>
        <tissue evidence="8">Leaf</tissue>
    </source>
</reference>
<dbReference type="Proteomes" id="UP000886595">
    <property type="component" value="Unassembled WGS sequence"/>
</dbReference>
<keyword evidence="9" id="KW-1185">Reference proteome</keyword>
<dbReference type="GO" id="GO:0006508">
    <property type="term" value="P:proteolysis"/>
    <property type="evidence" value="ECO:0007669"/>
    <property type="project" value="UniProtKB-KW"/>
</dbReference>
<dbReference type="Gene3D" id="2.40.70.10">
    <property type="entry name" value="Acid Proteases"/>
    <property type="match status" value="2"/>
</dbReference>
<dbReference type="OrthoDB" id="2747330at2759"/>
<dbReference type="Pfam" id="PF14543">
    <property type="entry name" value="TAXi_N"/>
    <property type="match status" value="1"/>
</dbReference>
<dbReference type="CDD" id="cd05476">
    <property type="entry name" value="pepsin_A_like_plant"/>
    <property type="match status" value="1"/>
</dbReference>
<comment type="similarity">
    <text evidence="1">Belongs to the peptidase A1 family.</text>
</comment>
<dbReference type="PROSITE" id="PS51767">
    <property type="entry name" value="PEPTIDASE_A1"/>
    <property type="match status" value="1"/>
</dbReference>
<dbReference type="InterPro" id="IPR033121">
    <property type="entry name" value="PEPTIDASE_A1"/>
</dbReference>
<keyword evidence="5" id="KW-0325">Glycoprotein</keyword>
<evidence type="ECO:0000256" key="1">
    <source>
        <dbReference type="ARBA" id="ARBA00007447"/>
    </source>
</evidence>
<feature type="domain" description="Peptidase A1" evidence="7">
    <location>
        <begin position="178"/>
        <end position="530"/>
    </location>
</feature>
<dbReference type="PANTHER" id="PTHR47967:SF69">
    <property type="entry name" value="ASPARTIC PROTEINASE NANA, CHLOROPLAST"/>
    <property type="match status" value="1"/>
</dbReference>
<dbReference type="InterPro" id="IPR051708">
    <property type="entry name" value="Plant_Aspart_Prot_A1"/>
</dbReference>
<dbReference type="PRINTS" id="PR00792">
    <property type="entry name" value="PEPSIN"/>
</dbReference>
<proteinExistence type="inferred from homology"/>
<dbReference type="AlphaFoldDB" id="A0A8X8AYW8"/>
<feature type="active site" evidence="6">
    <location>
        <position position="412"/>
    </location>
</feature>
<evidence type="ECO:0000313" key="9">
    <source>
        <dbReference type="Proteomes" id="UP000886595"/>
    </source>
</evidence>
<evidence type="ECO:0000256" key="4">
    <source>
        <dbReference type="ARBA" id="ARBA00022801"/>
    </source>
</evidence>
<dbReference type="Pfam" id="PF14541">
    <property type="entry name" value="TAXi_C"/>
    <property type="match status" value="1"/>
</dbReference>
<accession>A0A8X8AYW8</accession>
<evidence type="ECO:0000256" key="6">
    <source>
        <dbReference type="PIRSR" id="PIRSR601461-1"/>
    </source>
</evidence>
<keyword evidence="4" id="KW-0378">Hydrolase</keyword>
<evidence type="ECO:0000259" key="7">
    <source>
        <dbReference type="PROSITE" id="PS51767"/>
    </source>
</evidence>
<dbReference type="InterPro" id="IPR021109">
    <property type="entry name" value="Peptidase_aspartic_dom_sf"/>
</dbReference>
<dbReference type="SUPFAM" id="SSF50630">
    <property type="entry name" value="Acid proteases"/>
    <property type="match status" value="1"/>
</dbReference>
<evidence type="ECO:0000313" key="8">
    <source>
        <dbReference type="EMBL" id="KAG2315593.1"/>
    </source>
</evidence>
<evidence type="ECO:0000256" key="3">
    <source>
        <dbReference type="ARBA" id="ARBA00022750"/>
    </source>
</evidence>
<keyword evidence="2" id="KW-0645">Protease</keyword>
<dbReference type="EMBL" id="JAAMPC010000004">
    <property type="protein sequence ID" value="KAG2315593.1"/>
    <property type="molecule type" value="Genomic_DNA"/>
</dbReference>
<dbReference type="InterPro" id="IPR032861">
    <property type="entry name" value="TAXi_N"/>
</dbReference>